<keyword evidence="3" id="KW-1185">Reference proteome</keyword>
<dbReference type="AlphaFoldDB" id="A0A1H7AK88"/>
<evidence type="ECO:0000256" key="1">
    <source>
        <dbReference type="SAM" id="MobiDB-lite"/>
    </source>
</evidence>
<dbReference type="STRING" id="1144548.SAMN05443287_106193"/>
<organism evidence="2 3">
    <name type="scientific">Micromonospora phaseoli</name>
    <dbReference type="NCBI Taxonomy" id="1144548"/>
    <lineage>
        <taxon>Bacteria</taxon>
        <taxon>Bacillati</taxon>
        <taxon>Actinomycetota</taxon>
        <taxon>Actinomycetes</taxon>
        <taxon>Micromonosporales</taxon>
        <taxon>Micromonosporaceae</taxon>
        <taxon>Micromonospora</taxon>
    </lineage>
</organism>
<dbReference type="EMBL" id="FNYV01000006">
    <property type="protein sequence ID" value="SEJ66051.1"/>
    <property type="molecule type" value="Genomic_DNA"/>
</dbReference>
<sequence length="174" mass="19134">MMAEEGHIKPVSEWDLEELGRGYPRNKDGTFARRRATDWLAPAVQAERMKRLKQASHDALMTHASDAMKVLGLLVNDPATPAGVRADIGKFIYEQLHGKAKAHVDVDAKVGPRDAIAAAIVLDDGLPQDAPLVLEGEFTEEEDDPGDAPMPGVDDEENRMPRPLREAHKEGRIL</sequence>
<name>A0A1H7AK88_9ACTN</name>
<proteinExistence type="predicted"/>
<gene>
    <name evidence="2" type="ORF">SAMN05443287_106193</name>
</gene>
<reference evidence="3" key="1">
    <citation type="submission" date="2016-10" db="EMBL/GenBank/DDBJ databases">
        <authorList>
            <person name="Varghese N."/>
            <person name="Submissions S."/>
        </authorList>
    </citation>
    <scope>NUCLEOTIDE SEQUENCE [LARGE SCALE GENOMIC DNA]</scope>
    <source>
        <strain evidence="3">CGMCC 4.7038</strain>
    </source>
</reference>
<evidence type="ECO:0000313" key="2">
    <source>
        <dbReference type="EMBL" id="SEJ66051.1"/>
    </source>
</evidence>
<dbReference type="Proteomes" id="UP000198707">
    <property type="component" value="Unassembled WGS sequence"/>
</dbReference>
<feature type="compositionally biased region" description="Acidic residues" evidence="1">
    <location>
        <begin position="137"/>
        <end position="146"/>
    </location>
</feature>
<feature type="compositionally biased region" description="Basic and acidic residues" evidence="1">
    <location>
        <begin position="158"/>
        <end position="174"/>
    </location>
</feature>
<evidence type="ECO:0000313" key="3">
    <source>
        <dbReference type="Proteomes" id="UP000198707"/>
    </source>
</evidence>
<feature type="region of interest" description="Disordered" evidence="1">
    <location>
        <begin position="134"/>
        <end position="174"/>
    </location>
</feature>
<accession>A0A1H7AK88</accession>
<dbReference type="RefSeq" id="WP_092381013.1">
    <property type="nucleotide sequence ID" value="NZ_BOPI01000002.1"/>
</dbReference>
<dbReference type="OrthoDB" id="5197810at2"/>
<protein>
    <submittedName>
        <fullName evidence="2">Uncharacterized protein</fullName>
    </submittedName>
</protein>